<dbReference type="InterPro" id="IPR050426">
    <property type="entry name" value="Glycosyltransferase_28"/>
</dbReference>
<dbReference type="InterPro" id="IPR010610">
    <property type="entry name" value="EryCIII-like_C"/>
</dbReference>
<dbReference type="CDD" id="cd03784">
    <property type="entry name" value="GT1_Gtf-like"/>
    <property type="match status" value="1"/>
</dbReference>
<dbReference type="PANTHER" id="PTHR48050">
    <property type="entry name" value="STEROL 3-BETA-GLUCOSYLTRANSFERASE"/>
    <property type="match status" value="1"/>
</dbReference>
<evidence type="ECO:0000259" key="5">
    <source>
        <dbReference type="Pfam" id="PF06722"/>
    </source>
</evidence>
<dbReference type="OrthoDB" id="541972at2759"/>
<keyword evidence="1" id="KW-0808">Transferase</keyword>
<comment type="caution">
    <text evidence="6">The sequence shown here is derived from an EMBL/GenBank/DDBJ whole genome shotgun (WGS) entry which is preliminary data.</text>
</comment>
<evidence type="ECO:0000256" key="1">
    <source>
        <dbReference type="ARBA" id="ARBA00022679"/>
    </source>
</evidence>
<feature type="region of interest" description="Disordered" evidence="2">
    <location>
        <begin position="72"/>
        <end position="144"/>
    </location>
</feature>
<dbReference type="GO" id="GO:0016906">
    <property type="term" value="F:sterol 3-beta-glucosyltransferase activity"/>
    <property type="evidence" value="ECO:0007669"/>
    <property type="project" value="UniProtKB-ARBA"/>
</dbReference>
<organism evidence="6 7">
    <name type="scientific">Edaphochlamys debaryana</name>
    <dbReference type="NCBI Taxonomy" id="47281"/>
    <lineage>
        <taxon>Eukaryota</taxon>
        <taxon>Viridiplantae</taxon>
        <taxon>Chlorophyta</taxon>
        <taxon>core chlorophytes</taxon>
        <taxon>Chlorophyceae</taxon>
        <taxon>CS clade</taxon>
        <taxon>Chlamydomonadales</taxon>
        <taxon>Chlamydomonadales incertae sedis</taxon>
        <taxon>Edaphochlamys</taxon>
    </lineage>
</organism>
<keyword evidence="3" id="KW-0472">Membrane</keyword>
<dbReference type="FunFam" id="3.40.50.2000:FF:000009">
    <property type="entry name" value="Sterol 3-beta-glucosyltransferase UGT80A2"/>
    <property type="match status" value="1"/>
</dbReference>
<feature type="transmembrane region" description="Helical" evidence="3">
    <location>
        <begin position="30"/>
        <end position="47"/>
    </location>
</feature>
<dbReference type="InterPro" id="IPR004276">
    <property type="entry name" value="GlycoTrans_28_N"/>
</dbReference>
<feature type="domain" description="Glycosyltransferase family 28 N-terminal" evidence="4">
    <location>
        <begin position="170"/>
        <end position="204"/>
    </location>
</feature>
<sequence>MAAVAALAAAALRAPRLLRPAAAAFRTALALALTAWLAAATAAWLLLPRWLNGAVNRWAAASAAAAPYYAAPDDGANGDGGKKQRRRCADGETEDEPAAAEAEPRLTLVQSNPWRRHAAADAPAAAVISSDDDSANGASQLNDDVVQPPAETVSLAGCMQRFGRVPPLRVVIMVAGTRGDVQPATALATRLAEQGHTVRVATHAPYAGLVGGAGEAVAEAAAARGGSGRAVGRVEFFPLAGDPKGMMELTVKHRGMLFSDPRDLSWLRTEYGAIMDSCWEASKDYRPDLIIATAITYGAVHCAEALAVPLHVISTIPWRPNSEICQPWARGFEDTLTGHCTALAAAALPPPPAWAQRTAVGRAYGRFSSAAVASVASAANWWSTALLDHMAWLGIADVVSRFRRRLGLPLLSMRNTGFALYNVPTTFTFSPAMLPRPSDFGPHVAVSGPLLLPAEAAAGAGHVSAAAASPAAAAEAAGVAASGRDGAKASTAAAASVTSGGKKAPPRRSASGVSRDSAGGRDQGQDCSLAASSSGGDGGAAAAAVGAALDDEAEEAWSDADSGAGEVEVEGEAAEVDLSPASSAAAPSSSASGGGGYCPPPELVAFLEREPADPPIYIGFGSMTVAEGRAVAQAIRQAVEATGVRAIVSAGGWGCLAEAGGEGGEGEEEAREREAAECVGKGRVLLVTDVPHDWLFPRCRAVIHHGGVGTTAAGLMAGKPSFVAPSFGDLFLWGEVVARAGVGPAPVPIYNLTAAHLEAAIGELTSDRCAAAAAKVAAALRREDGLAGRDECTGLTGVEGVFQLCLEEESKKEGRRLYLHSIAGHGAANAKNENDLCRVAGVCLLPAFADRYPEARVWVDGQGGKGGKAPVCYRLVKRGPAGQEELAMEEV</sequence>
<reference evidence="6" key="1">
    <citation type="journal article" date="2020" name="bioRxiv">
        <title>Comparative genomics of Chlamydomonas.</title>
        <authorList>
            <person name="Craig R.J."/>
            <person name="Hasan A.R."/>
            <person name="Ness R.W."/>
            <person name="Keightley P.D."/>
        </authorList>
    </citation>
    <scope>NUCLEOTIDE SEQUENCE</scope>
    <source>
        <strain evidence="6">CCAP 11/70</strain>
    </source>
</reference>
<dbReference type="Pfam" id="PF03033">
    <property type="entry name" value="Glyco_transf_28"/>
    <property type="match status" value="1"/>
</dbReference>
<evidence type="ECO:0000259" key="4">
    <source>
        <dbReference type="Pfam" id="PF03033"/>
    </source>
</evidence>
<evidence type="ECO:0000313" key="6">
    <source>
        <dbReference type="EMBL" id="KAG2496851.1"/>
    </source>
</evidence>
<feature type="compositionally biased region" description="Low complexity" evidence="2">
    <location>
        <begin position="492"/>
        <end position="503"/>
    </location>
</feature>
<dbReference type="GO" id="GO:0005975">
    <property type="term" value="P:carbohydrate metabolic process"/>
    <property type="evidence" value="ECO:0007669"/>
    <property type="project" value="InterPro"/>
</dbReference>
<feature type="compositionally biased region" description="Low complexity" evidence="2">
    <location>
        <begin position="120"/>
        <end position="129"/>
    </location>
</feature>
<evidence type="ECO:0000256" key="2">
    <source>
        <dbReference type="SAM" id="MobiDB-lite"/>
    </source>
</evidence>
<feature type="compositionally biased region" description="Low complexity" evidence="2">
    <location>
        <begin position="526"/>
        <end position="548"/>
    </location>
</feature>
<keyword evidence="3" id="KW-0812">Transmembrane</keyword>
<evidence type="ECO:0008006" key="8">
    <source>
        <dbReference type="Google" id="ProtNLM"/>
    </source>
</evidence>
<accession>A0A835Y9T5</accession>
<proteinExistence type="predicted"/>
<gene>
    <name evidence="6" type="ORF">HYH03_005255</name>
</gene>
<dbReference type="SUPFAM" id="SSF53756">
    <property type="entry name" value="UDP-Glycosyltransferase/glycogen phosphorylase"/>
    <property type="match status" value="2"/>
</dbReference>
<evidence type="ECO:0000256" key="3">
    <source>
        <dbReference type="SAM" id="Phobius"/>
    </source>
</evidence>
<evidence type="ECO:0000313" key="7">
    <source>
        <dbReference type="Proteomes" id="UP000612055"/>
    </source>
</evidence>
<dbReference type="AlphaFoldDB" id="A0A835Y9T5"/>
<dbReference type="Gene3D" id="3.40.50.2000">
    <property type="entry name" value="Glycogen Phosphorylase B"/>
    <property type="match status" value="2"/>
</dbReference>
<feature type="compositionally biased region" description="Acidic residues" evidence="2">
    <location>
        <begin position="549"/>
        <end position="558"/>
    </location>
</feature>
<feature type="region of interest" description="Disordered" evidence="2">
    <location>
        <begin position="492"/>
        <end position="596"/>
    </location>
</feature>
<dbReference type="Proteomes" id="UP000612055">
    <property type="component" value="Unassembled WGS sequence"/>
</dbReference>
<dbReference type="Pfam" id="PF06722">
    <property type="entry name" value="EryCIII-like_C"/>
    <property type="match status" value="1"/>
</dbReference>
<keyword evidence="3" id="KW-1133">Transmembrane helix</keyword>
<dbReference type="InterPro" id="IPR002213">
    <property type="entry name" value="UDP_glucos_trans"/>
</dbReference>
<keyword evidence="7" id="KW-1185">Reference proteome</keyword>
<protein>
    <recommendedName>
        <fullName evidence="8">Glycosyltransferase family 28 N-terminal domain-containing protein</fullName>
    </recommendedName>
</protein>
<feature type="domain" description="Erythromycin biosynthesis protein CIII-like C-terminal" evidence="5">
    <location>
        <begin position="683"/>
        <end position="776"/>
    </location>
</feature>
<feature type="compositionally biased region" description="Low complexity" evidence="2">
    <location>
        <begin position="579"/>
        <end position="591"/>
    </location>
</feature>
<dbReference type="EMBL" id="JAEHOE010000017">
    <property type="protein sequence ID" value="KAG2496851.1"/>
    <property type="molecule type" value="Genomic_DNA"/>
</dbReference>
<dbReference type="PANTHER" id="PTHR48050:SF13">
    <property type="entry name" value="STEROL 3-BETA-GLUCOSYLTRANSFERASE UGT80A2"/>
    <property type="match status" value="1"/>
</dbReference>
<name>A0A835Y9T5_9CHLO</name>